<accession>D4D009</accession>
<organism evidence="2 3">
    <name type="scientific">Trichophyton verrucosum (strain HKI 0517)</name>
    <dbReference type="NCBI Taxonomy" id="663202"/>
    <lineage>
        <taxon>Eukaryota</taxon>
        <taxon>Fungi</taxon>
        <taxon>Dikarya</taxon>
        <taxon>Ascomycota</taxon>
        <taxon>Pezizomycotina</taxon>
        <taxon>Eurotiomycetes</taxon>
        <taxon>Eurotiomycetidae</taxon>
        <taxon>Onygenales</taxon>
        <taxon>Arthrodermataceae</taxon>
        <taxon>Trichophyton</taxon>
    </lineage>
</organism>
<reference evidence="3" key="1">
    <citation type="journal article" date="2011" name="Genome Biol.">
        <title>Comparative and functional genomics provide insights into the pathogenicity of dermatophytic fungi.</title>
        <authorList>
            <person name="Burmester A."/>
            <person name="Shelest E."/>
            <person name="Gloeckner G."/>
            <person name="Heddergott C."/>
            <person name="Schindler S."/>
            <person name="Staib P."/>
            <person name="Heidel A."/>
            <person name="Felder M."/>
            <person name="Petzold A."/>
            <person name="Szafranski K."/>
            <person name="Feuermann M."/>
            <person name="Pedruzzi I."/>
            <person name="Priebe S."/>
            <person name="Groth M."/>
            <person name="Winkler R."/>
            <person name="Li W."/>
            <person name="Kniemeyer O."/>
            <person name="Schroeckh V."/>
            <person name="Hertweck C."/>
            <person name="Hube B."/>
            <person name="White T.C."/>
            <person name="Platzer M."/>
            <person name="Guthke R."/>
            <person name="Heitman J."/>
            <person name="Woestemeyer J."/>
            <person name="Zipfel P.F."/>
            <person name="Monod M."/>
            <person name="Brakhage A.A."/>
        </authorList>
    </citation>
    <scope>NUCLEOTIDE SEQUENCE [LARGE SCALE GENOMIC DNA]</scope>
    <source>
        <strain evidence="3">HKI 0517</strain>
    </source>
</reference>
<keyword evidence="1" id="KW-0472">Membrane</keyword>
<feature type="transmembrane region" description="Helical" evidence="1">
    <location>
        <begin position="16"/>
        <end position="37"/>
    </location>
</feature>
<name>D4D009_TRIVH</name>
<dbReference type="HOGENOM" id="CLU_1866582_0_0_1"/>
<dbReference type="GeneID" id="9581649"/>
<dbReference type="AlphaFoldDB" id="D4D009"/>
<dbReference type="RefSeq" id="XP_003025413.1">
    <property type="nucleotide sequence ID" value="XM_003025367.1"/>
</dbReference>
<sequence length="137" mass="15873">MFYLPSHLLPYTRYDFHGVTALFFLSSFFFPAARCLFDVQHVFPFTASTLIYPISTTYNKACSMPGRRAEKTRLPSNETKKKKERTYSASLYLFFFLFFSSSFSVSILFHFDCAASLRKKKVSPFLCPAQYRCISLA</sequence>
<dbReference type="Proteomes" id="UP000008383">
    <property type="component" value="Unassembled WGS sequence"/>
</dbReference>
<comment type="caution">
    <text evidence="2">The sequence shown here is derived from an EMBL/GenBank/DDBJ whole genome shotgun (WGS) entry which is preliminary data.</text>
</comment>
<evidence type="ECO:0000256" key="1">
    <source>
        <dbReference type="SAM" id="Phobius"/>
    </source>
</evidence>
<protein>
    <submittedName>
        <fullName evidence="2">Uncharacterized protein</fullName>
    </submittedName>
</protein>
<evidence type="ECO:0000313" key="2">
    <source>
        <dbReference type="EMBL" id="EFE44802.1"/>
    </source>
</evidence>
<evidence type="ECO:0000313" key="3">
    <source>
        <dbReference type="Proteomes" id="UP000008383"/>
    </source>
</evidence>
<gene>
    <name evidence="2" type="ORF">TRV_00403</name>
</gene>
<proteinExistence type="predicted"/>
<dbReference type="KEGG" id="tve:TRV_00403"/>
<feature type="transmembrane region" description="Helical" evidence="1">
    <location>
        <begin position="91"/>
        <end position="111"/>
    </location>
</feature>
<dbReference type="EMBL" id="ACYE01000021">
    <property type="protein sequence ID" value="EFE44802.1"/>
    <property type="molecule type" value="Genomic_DNA"/>
</dbReference>
<keyword evidence="1" id="KW-1133">Transmembrane helix</keyword>
<keyword evidence="3" id="KW-1185">Reference proteome</keyword>
<keyword evidence="1" id="KW-0812">Transmembrane</keyword>